<feature type="coiled-coil region" evidence="11">
    <location>
        <begin position="329"/>
        <end position="387"/>
    </location>
</feature>
<dbReference type="GO" id="GO:0051315">
    <property type="term" value="P:attachment of mitotic spindle microtubules to kinetochore"/>
    <property type="evidence" value="ECO:0007669"/>
    <property type="project" value="UniProtKB-UniRule"/>
</dbReference>
<feature type="region of interest" description="Disordered" evidence="12">
    <location>
        <begin position="1"/>
        <end position="96"/>
    </location>
</feature>
<feature type="domain" description="Kinetochore protein Ndc80 CH" evidence="13">
    <location>
        <begin position="138"/>
        <end position="250"/>
    </location>
</feature>
<sequence length="709" mass="82236">MKMKRQRKRKRAVKEEDTDRQQETQSETQKTRRMPFVPLYDSTFTMSHHMPRRTSEFRESALEDNSVADRRQQRSTMRSGVTPTPKSHQKLNLRPSQSRISQPLYLDRDRASQMAVTPKPSLRRPMFSSVERAVALHSDKKWVAERSQQIFAYLRDVSSNPTHSLDINRINSLRQMTIKEFVGIINHFFHQIFGNRVTVGHNHVEDITAAMQKLNYPHQMGKSWLMSPTTQHSFGHVIVLLDFLMDFAPSSEELDTEFSFTDTSYQHSVASESISVMSTTQVQQALQLDEELNGLLFAACRPCIVLWDQEKTEEEDKMKTKTSELILSKKYDLENLQALEQEINNLQVKNLKLKEQLSSDNGNLNQLKQLTQEQDLLAKDLAASQKELAHQMDHNAKLTAKANEYQTEFERQVEYERRLQQNVKNQKYNIKQLKELQTQASDLVNHSKAYERQVENVSDAELNQQVMLARAKQKQLDSVVAYNRNVHKLTIDSVICQLKRDGGQQLNLALPLQPTLSDIDERVQCLEVLGKLLQHQRRLTDERRQQLEQQKETLAGEEIKIYKRVESLNSELAALRQHRSKLEVSHKTKLDALLQHQQQLLEKDLALRVQLEEQQKVCETLSQKLADLEARNEEIMTSAERYQEEDLQARNARCDEVEKKLKEAKNELEAFNVTLATNKAKQELAKEELDSLPMPSFEPVVEAINKLCF</sequence>
<evidence type="ECO:0000256" key="9">
    <source>
        <dbReference type="ARBA" id="ARBA00023328"/>
    </source>
</evidence>
<dbReference type="OrthoDB" id="7459479at2759"/>
<evidence type="ECO:0000256" key="1">
    <source>
        <dbReference type="ARBA" id="ARBA00007050"/>
    </source>
</evidence>
<keyword evidence="9 10" id="KW-0137">Centromere</keyword>
<feature type="compositionally biased region" description="Basic and acidic residues" evidence="12">
    <location>
        <begin position="13"/>
        <end position="22"/>
    </location>
</feature>
<evidence type="ECO:0000256" key="5">
    <source>
        <dbReference type="ARBA" id="ARBA00022838"/>
    </source>
</evidence>
<keyword evidence="3 10" id="KW-0132">Cell division</keyword>
<feature type="coiled-coil region" evidence="11">
    <location>
        <begin position="416"/>
        <end position="453"/>
    </location>
</feature>
<dbReference type="GO" id="GO:0051301">
    <property type="term" value="P:cell division"/>
    <property type="evidence" value="ECO:0007669"/>
    <property type="project" value="UniProtKB-UniRule"/>
</dbReference>
<organism evidence="14 15">
    <name type="scientific">Drosophila kikkawai</name>
    <name type="common">Fruit fly</name>
    <dbReference type="NCBI Taxonomy" id="30033"/>
    <lineage>
        <taxon>Eukaryota</taxon>
        <taxon>Metazoa</taxon>
        <taxon>Ecdysozoa</taxon>
        <taxon>Arthropoda</taxon>
        <taxon>Hexapoda</taxon>
        <taxon>Insecta</taxon>
        <taxon>Pterygota</taxon>
        <taxon>Neoptera</taxon>
        <taxon>Endopterygota</taxon>
        <taxon>Diptera</taxon>
        <taxon>Brachycera</taxon>
        <taxon>Muscomorpha</taxon>
        <taxon>Ephydroidea</taxon>
        <taxon>Drosophilidae</taxon>
        <taxon>Drosophila</taxon>
        <taxon>Sophophora</taxon>
    </lineage>
</organism>
<keyword evidence="5 10" id="KW-0995">Kinetochore</keyword>
<feature type="compositionally biased region" description="Basic residues" evidence="12">
    <location>
        <begin position="1"/>
        <end position="12"/>
    </location>
</feature>
<evidence type="ECO:0000256" key="12">
    <source>
        <dbReference type="SAM" id="MobiDB-lite"/>
    </source>
</evidence>
<comment type="subunit">
    <text evidence="10">Component of the NDC80 complex.</text>
</comment>
<gene>
    <name evidence="15" type="primary">Ndc80</name>
</gene>
<dbReference type="GeneID" id="108080726"/>
<dbReference type="InterPro" id="IPR038273">
    <property type="entry name" value="Ndc80_sf"/>
</dbReference>
<evidence type="ECO:0000256" key="4">
    <source>
        <dbReference type="ARBA" id="ARBA00022776"/>
    </source>
</evidence>
<dbReference type="PANTHER" id="PTHR10643">
    <property type="entry name" value="KINETOCHORE PROTEIN NDC80"/>
    <property type="match status" value="1"/>
</dbReference>
<dbReference type="Pfam" id="PF03801">
    <property type="entry name" value="Ndc80_HEC"/>
    <property type="match status" value="1"/>
</dbReference>
<evidence type="ECO:0000256" key="7">
    <source>
        <dbReference type="ARBA" id="ARBA00023242"/>
    </source>
</evidence>
<keyword evidence="7 10" id="KW-0539">Nucleus</keyword>
<evidence type="ECO:0000256" key="8">
    <source>
        <dbReference type="ARBA" id="ARBA00023306"/>
    </source>
</evidence>
<name>A0A6P4J6S5_DROKI</name>
<evidence type="ECO:0000313" key="15">
    <source>
        <dbReference type="RefSeq" id="XP_017031076.2"/>
    </source>
</evidence>
<dbReference type="AlphaFoldDB" id="A0A6P4J6S5"/>
<keyword evidence="14" id="KW-1185">Reference proteome</keyword>
<keyword evidence="6 11" id="KW-0175">Coiled coil</keyword>
<feature type="compositionally biased region" description="Basic and acidic residues" evidence="12">
    <location>
        <begin position="53"/>
        <end position="72"/>
    </location>
</feature>
<feature type="coiled-coil region" evidence="11">
    <location>
        <begin position="611"/>
        <end position="681"/>
    </location>
</feature>
<keyword evidence="8 10" id="KW-0131">Cell cycle</keyword>
<keyword evidence="4 10" id="KW-0498">Mitosis</keyword>
<comment type="subcellular location">
    <subcellularLocation>
        <location evidence="10">Chromosome</location>
        <location evidence="10">Centromere</location>
        <location evidence="10">Kinetochore</location>
    </subcellularLocation>
    <subcellularLocation>
        <location evidence="10">Nucleus</location>
    </subcellularLocation>
</comment>
<comment type="function">
    <text evidence="10">Acts as a component of the essential kinetochore-associated NDC80 complex, which is required for chromosome segregation and spindle checkpoint activity.</text>
</comment>
<dbReference type="Gene3D" id="1.10.418.30">
    <property type="entry name" value="Ncd80 complex, Ncd80 subunit"/>
    <property type="match status" value="1"/>
</dbReference>
<evidence type="ECO:0000256" key="10">
    <source>
        <dbReference type="RuleBase" id="RU368072"/>
    </source>
</evidence>
<evidence type="ECO:0000256" key="11">
    <source>
        <dbReference type="SAM" id="Coils"/>
    </source>
</evidence>
<dbReference type="InterPro" id="IPR005550">
    <property type="entry name" value="Kinetochore_Ndc80"/>
</dbReference>
<reference evidence="15" key="1">
    <citation type="submission" date="2025-08" db="UniProtKB">
        <authorList>
            <consortium name="RefSeq"/>
        </authorList>
    </citation>
    <scope>IDENTIFICATION</scope>
    <source>
        <strain evidence="15">14028-0561.14</strain>
        <tissue evidence="15">Whole fly</tissue>
    </source>
</reference>
<evidence type="ECO:0000259" key="13">
    <source>
        <dbReference type="Pfam" id="PF03801"/>
    </source>
</evidence>
<feature type="compositionally biased region" description="Polar residues" evidence="12">
    <location>
        <begin position="74"/>
        <end position="86"/>
    </location>
</feature>
<evidence type="ECO:0000256" key="3">
    <source>
        <dbReference type="ARBA" id="ARBA00022618"/>
    </source>
</evidence>
<dbReference type="RefSeq" id="XP_017031076.2">
    <property type="nucleotide sequence ID" value="XM_017175587.2"/>
</dbReference>
<proteinExistence type="inferred from homology"/>
<evidence type="ECO:0000256" key="2">
    <source>
        <dbReference type="ARBA" id="ARBA00022454"/>
    </source>
</evidence>
<comment type="similarity">
    <text evidence="1 10">Belongs to the NDC80/HEC1 family.</text>
</comment>
<accession>A0A6P4J6S5</accession>
<dbReference type="PANTHER" id="PTHR10643:SF2">
    <property type="entry name" value="KINETOCHORE PROTEIN NDC80 HOMOLOG"/>
    <property type="match status" value="1"/>
</dbReference>
<evidence type="ECO:0000256" key="6">
    <source>
        <dbReference type="ARBA" id="ARBA00023054"/>
    </source>
</evidence>
<protein>
    <recommendedName>
        <fullName evidence="10">Kinetochore protein NDC80</fullName>
    </recommendedName>
</protein>
<dbReference type="Proteomes" id="UP001652661">
    <property type="component" value="Chromosome 3L"/>
</dbReference>
<dbReference type="GO" id="GO:0005634">
    <property type="term" value="C:nucleus"/>
    <property type="evidence" value="ECO:0007669"/>
    <property type="project" value="UniProtKB-SubCell"/>
</dbReference>
<dbReference type="InterPro" id="IPR055260">
    <property type="entry name" value="Ndc80_CH"/>
</dbReference>
<keyword evidence="2 10" id="KW-0158">Chromosome</keyword>
<evidence type="ECO:0000313" key="14">
    <source>
        <dbReference type="Proteomes" id="UP001652661"/>
    </source>
</evidence>
<dbReference type="GO" id="GO:0031262">
    <property type="term" value="C:Ndc80 complex"/>
    <property type="evidence" value="ECO:0007669"/>
    <property type="project" value="UniProtKB-UniRule"/>
</dbReference>
<feature type="coiled-coil region" evidence="11">
    <location>
        <begin position="537"/>
        <end position="585"/>
    </location>
</feature>